<keyword evidence="2" id="KW-1185">Reference proteome</keyword>
<dbReference type="RefSeq" id="WP_117405200.1">
    <property type="nucleotide sequence ID" value="NZ_QVNQ01000019.1"/>
</dbReference>
<evidence type="ECO:0000313" key="1">
    <source>
        <dbReference type="EMBL" id="RFS80985.1"/>
    </source>
</evidence>
<dbReference type="OrthoDB" id="3478161at2"/>
<comment type="caution">
    <text evidence="1">The sequence shown here is derived from an EMBL/GenBank/DDBJ whole genome shotgun (WGS) entry which is preliminary data.</text>
</comment>
<organism evidence="1 2">
    <name type="scientific">Actinomadura spongiicola</name>
    <dbReference type="NCBI Taxonomy" id="2303421"/>
    <lineage>
        <taxon>Bacteria</taxon>
        <taxon>Bacillati</taxon>
        <taxon>Actinomycetota</taxon>
        <taxon>Actinomycetes</taxon>
        <taxon>Streptosporangiales</taxon>
        <taxon>Thermomonosporaceae</taxon>
        <taxon>Actinomadura</taxon>
    </lineage>
</organism>
<protein>
    <submittedName>
        <fullName evidence="1">Uncharacterized protein</fullName>
    </submittedName>
</protein>
<proteinExistence type="predicted"/>
<accession>A0A372G6H7</accession>
<gene>
    <name evidence="1" type="ORF">D0T12_34185</name>
</gene>
<dbReference type="AlphaFoldDB" id="A0A372G6H7"/>
<sequence>MTDETALTLRLWTRRTHRFIRWCGRRNHHDRKAMWQLDRLAEALSAKGWRTLRCFHASPPLLLVSPTKHTPATEVLTATKIGHWVYRTRSGILILCADLDHVVAAIERHIWQSLTEGAPDESPWHERHG</sequence>
<name>A0A372G6H7_9ACTN</name>
<dbReference type="EMBL" id="QVNQ01000019">
    <property type="protein sequence ID" value="RFS80985.1"/>
    <property type="molecule type" value="Genomic_DNA"/>
</dbReference>
<dbReference type="Proteomes" id="UP000262882">
    <property type="component" value="Unassembled WGS sequence"/>
</dbReference>
<evidence type="ECO:0000313" key="2">
    <source>
        <dbReference type="Proteomes" id="UP000262882"/>
    </source>
</evidence>
<reference evidence="1 2" key="1">
    <citation type="submission" date="2018-08" db="EMBL/GenBank/DDBJ databases">
        <title>Actinomadura spongicola sp. nov., isolated from marine sponge Leucetta chagosensis.</title>
        <authorList>
            <person name="Li L."/>
            <person name="Lin H.W."/>
        </authorList>
    </citation>
    <scope>NUCLEOTIDE SEQUENCE [LARGE SCALE GENOMIC DNA]</scope>
    <source>
        <strain evidence="1 2">LHW52907</strain>
    </source>
</reference>